<accession>A0A5H2XXV9</accession>
<dbReference type="AlphaFoldDB" id="A0A5H2XXV9"/>
<sequence>TASYFLGTCKTPAIGHSELSQILFHNFSISLTQPSSPLFYLLSFLLTPTSTIVTVTSSETLTHIGDDHLSTSISHSLSSLSTTMPRDGVSVLKVGIMPRLCWCREKGSWKTSRIGSFKKANNMYEDRILEGRPSLEKSQIDFSDMDGRLSCFKWQCSLGTKLLTFSLNSSVLQE</sequence>
<dbReference type="EMBL" id="AP021811">
    <property type="protein sequence ID" value="BBN70435.1"/>
    <property type="molecule type" value="Genomic_DNA"/>
</dbReference>
<name>A0A5H2XXV9_PRUDU</name>
<feature type="non-terminal residue" evidence="1">
    <location>
        <position position="1"/>
    </location>
</feature>
<feature type="non-terminal residue" evidence="1">
    <location>
        <position position="174"/>
    </location>
</feature>
<protein>
    <submittedName>
        <fullName evidence="1">Copper transport protein CCH</fullName>
    </submittedName>
</protein>
<evidence type="ECO:0000313" key="1">
    <source>
        <dbReference type="EMBL" id="BBN70435.1"/>
    </source>
</evidence>
<organism evidence="1">
    <name type="scientific">Prunus dulcis</name>
    <name type="common">Almond</name>
    <name type="synonym">Amygdalus dulcis</name>
    <dbReference type="NCBI Taxonomy" id="3755"/>
    <lineage>
        <taxon>Eukaryota</taxon>
        <taxon>Viridiplantae</taxon>
        <taxon>Streptophyta</taxon>
        <taxon>Embryophyta</taxon>
        <taxon>Tracheophyta</taxon>
        <taxon>Spermatophyta</taxon>
        <taxon>Magnoliopsida</taxon>
        <taxon>eudicotyledons</taxon>
        <taxon>Gunneridae</taxon>
        <taxon>Pentapetalae</taxon>
        <taxon>rosids</taxon>
        <taxon>fabids</taxon>
        <taxon>Rosales</taxon>
        <taxon>Rosaceae</taxon>
        <taxon>Amygdaloideae</taxon>
        <taxon>Amygdaleae</taxon>
        <taxon>Prunus</taxon>
    </lineage>
</organism>
<proteinExistence type="predicted"/>
<reference evidence="1" key="1">
    <citation type="journal article" date="2019" name="Science">
        <title>Mutation of a bHLH transcription factor allowed almond domestication.</title>
        <authorList>
            <person name="Sanchez-Perez R."/>
            <person name="Pavan S."/>
            <person name="Mazzeo R."/>
            <person name="Moldovan C."/>
            <person name="Aiese Cigliano R."/>
            <person name="Del Cueto J."/>
            <person name="Ricciardi F."/>
            <person name="Lotti C."/>
            <person name="Ricciardi L."/>
            <person name="Dicenta F."/>
            <person name="Lopez-Marques R.L."/>
            <person name="Lindberg Moller B."/>
        </authorList>
    </citation>
    <scope>NUCLEOTIDE SEQUENCE</scope>
</reference>
<gene>
    <name evidence="1" type="ORF">Prudu_1474S001600</name>
</gene>